<evidence type="ECO:0008006" key="2">
    <source>
        <dbReference type="Google" id="ProtNLM"/>
    </source>
</evidence>
<dbReference type="EMBL" id="BK032830">
    <property type="protein sequence ID" value="DAF62945.1"/>
    <property type="molecule type" value="Genomic_DNA"/>
</dbReference>
<organism evidence="1">
    <name type="scientific">Caudovirales sp. ctu3532</name>
    <dbReference type="NCBI Taxonomy" id="2827639"/>
    <lineage>
        <taxon>Viruses</taxon>
        <taxon>Duplodnaviria</taxon>
        <taxon>Heunggongvirae</taxon>
        <taxon>Uroviricota</taxon>
        <taxon>Caudoviricetes</taxon>
    </lineage>
</organism>
<protein>
    <recommendedName>
        <fullName evidence="2">Replication protein</fullName>
    </recommendedName>
</protein>
<reference evidence="1" key="1">
    <citation type="journal article" date="2021" name="Proc. Natl. Acad. Sci. U.S.A.">
        <title>A Catalog of Tens of Thousands of Viruses from Human Metagenomes Reveals Hidden Associations with Chronic Diseases.</title>
        <authorList>
            <person name="Tisza M.J."/>
            <person name="Buck C.B."/>
        </authorList>
    </citation>
    <scope>NUCLEOTIDE SEQUENCE</scope>
    <source>
        <strain evidence="1">Ctu3532</strain>
    </source>
</reference>
<evidence type="ECO:0000313" key="1">
    <source>
        <dbReference type="EMBL" id="DAF62945.1"/>
    </source>
</evidence>
<sequence length="280" mass="32765">MVNTFVREKVVHCGKEFLSPEIYPYTGRQVQAAGRKRGKKENVSAPKQKNLNDRRAKRYFVQLANSNFGAGDLVVHLSYAPENLPENEEEALRIVRRFLRRVAYARGVQGLSPLKYLCVTQIGRKKNGTHRLHHHILMNGGLGRDEVENLWWKEKATKDRQAVLYGWANADRLRPNDTGIAQMAGYMVQDSAGKKHWTQSQNLEKPWYGTPNDRRYTRRQLEKVAKLPEDSEEFRKFWESKYRGWALLACEKLYNEQTGWYFYLTMRRKKEIDQKGAILC</sequence>
<proteinExistence type="predicted"/>
<accession>A0A8S5TI75</accession>
<name>A0A8S5TI75_9CAUD</name>